<evidence type="ECO:0000313" key="2">
    <source>
        <dbReference type="EMBL" id="RVT75880.1"/>
    </source>
</evidence>
<protein>
    <submittedName>
        <fullName evidence="2">Glycosyltransferase</fullName>
    </submittedName>
</protein>
<dbReference type="Pfam" id="PF00535">
    <property type="entry name" value="Glycos_transf_2"/>
    <property type="match status" value="1"/>
</dbReference>
<organism evidence="2 3">
    <name type="scientific">Flavobacterium sufflavum</name>
    <dbReference type="NCBI Taxonomy" id="1921138"/>
    <lineage>
        <taxon>Bacteria</taxon>
        <taxon>Pseudomonadati</taxon>
        <taxon>Bacteroidota</taxon>
        <taxon>Flavobacteriia</taxon>
        <taxon>Flavobacteriales</taxon>
        <taxon>Flavobacteriaceae</taxon>
        <taxon>Flavobacterium</taxon>
    </lineage>
</organism>
<dbReference type="OrthoDB" id="9788101at2"/>
<gene>
    <name evidence="2" type="ORF">EOD40_10520</name>
</gene>
<dbReference type="RefSeq" id="WP_128195301.1">
    <property type="nucleotide sequence ID" value="NZ_SACJ01000005.1"/>
</dbReference>
<sequence>MLKLSIITINYNNASGLQRTVESVISQRYSDMEYIVVDGDSTDDSVSVIKKHESSIDKWVSEKDNGIYNALNKGIQMATGDYLLFLNSGDHFYDSDILYKIQHHIRERDLIAFDIHMLGLGHDFIHKHPDELLFSFLFEETFAHQSVFIKRSLFDKIGLYDENLKIVADWKFFIHAVASGCSYKSVHEVLTVFYFDGISSTAEGTFLRRKERESVLKSEFSIFYKDYIELRKLKMNRFKMLSEIEKTTFGKKTMSVIFRIYILLFSKKKLEDIIN</sequence>
<reference evidence="2 3" key="1">
    <citation type="submission" date="2019-01" db="EMBL/GenBank/DDBJ databases">
        <authorList>
            <person name="Chen W.-M."/>
        </authorList>
    </citation>
    <scope>NUCLEOTIDE SEQUENCE [LARGE SCALE GENOMIC DNA]</scope>
    <source>
        <strain evidence="2 3">BBQ-12</strain>
    </source>
</reference>
<dbReference type="InterPro" id="IPR050834">
    <property type="entry name" value="Glycosyltransf_2"/>
</dbReference>
<dbReference type="CDD" id="cd06433">
    <property type="entry name" value="GT_2_WfgS_like"/>
    <property type="match status" value="1"/>
</dbReference>
<evidence type="ECO:0000313" key="3">
    <source>
        <dbReference type="Proteomes" id="UP000285211"/>
    </source>
</evidence>
<name>A0A437KUL1_9FLAO</name>
<dbReference type="PANTHER" id="PTHR43685">
    <property type="entry name" value="GLYCOSYLTRANSFERASE"/>
    <property type="match status" value="1"/>
</dbReference>
<feature type="domain" description="Glycosyltransferase 2-like" evidence="1">
    <location>
        <begin position="5"/>
        <end position="116"/>
    </location>
</feature>
<dbReference type="SUPFAM" id="SSF53448">
    <property type="entry name" value="Nucleotide-diphospho-sugar transferases"/>
    <property type="match status" value="1"/>
</dbReference>
<dbReference type="InterPro" id="IPR001173">
    <property type="entry name" value="Glyco_trans_2-like"/>
</dbReference>
<accession>A0A437KUL1</accession>
<keyword evidence="2" id="KW-0808">Transferase</keyword>
<proteinExistence type="predicted"/>
<dbReference type="Gene3D" id="3.90.550.10">
    <property type="entry name" value="Spore Coat Polysaccharide Biosynthesis Protein SpsA, Chain A"/>
    <property type="match status" value="1"/>
</dbReference>
<evidence type="ECO:0000259" key="1">
    <source>
        <dbReference type="Pfam" id="PF00535"/>
    </source>
</evidence>
<dbReference type="GO" id="GO:0016740">
    <property type="term" value="F:transferase activity"/>
    <property type="evidence" value="ECO:0007669"/>
    <property type="project" value="UniProtKB-KW"/>
</dbReference>
<keyword evidence="3" id="KW-1185">Reference proteome</keyword>
<dbReference type="EMBL" id="SACJ01000005">
    <property type="protein sequence ID" value="RVT75880.1"/>
    <property type="molecule type" value="Genomic_DNA"/>
</dbReference>
<dbReference type="PANTHER" id="PTHR43685:SF2">
    <property type="entry name" value="GLYCOSYLTRANSFERASE 2-LIKE DOMAIN-CONTAINING PROTEIN"/>
    <property type="match status" value="1"/>
</dbReference>
<dbReference type="InterPro" id="IPR029044">
    <property type="entry name" value="Nucleotide-diphossugar_trans"/>
</dbReference>
<comment type="caution">
    <text evidence="2">The sequence shown here is derived from an EMBL/GenBank/DDBJ whole genome shotgun (WGS) entry which is preliminary data.</text>
</comment>
<dbReference type="AlphaFoldDB" id="A0A437KUL1"/>
<dbReference type="Proteomes" id="UP000285211">
    <property type="component" value="Unassembled WGS sequence"/>
</dbReference>